<dbReference type="InterPro" id="IPR052017">
    <property type="entry name" value="TSUP"/>
</dbReference>
<evidence type="ECO:0000256" key="6">
    <source>
        <dbReference type="ARBA" id="ARBA00022989"/>
    </source>
</evidence>
<evidence type="ECO:0000256" key="5">
    <source>
        <dbReference type="ARBA" id="ARBA00022692"/>
    </source>
</evidence>
<dbReference type="InterPro" id="IPR002781">
    <property type="entry name" value="TM_pro_TauE-like"/>
</dbReference>
<evidence type="ECO:0000256" key="7">
    <source>
        <dbReference type="ARBA" id="ARBA00023136"/>
    </source>
</evidence>
<keyword evidence="5 8" id="KW-0812">Transmembrane</keyword>
<keyword evidence="7 8" id="KW-0472">Membrane</keyword>
<dbReference type="EMBL" id="CP036275">
    <property type="protein sequence ID" value="QDU40618.1"/>
    <property type="molecule type" value="Genomic_DNA"/>
</dbReference>
<comment type="similarity">
    <text evidence="2 8">Belongs to the 4-toluene sulfonate uptake permease (TSUP) (TC 2.A.102) family.</text>
</comment>
<evidence type="ECO:0000256" key="3">
    <source>
        <dbReference type="ARBA" id="ARBA00022448"/>
    </source>
</evidence>
<dbReference type="RefSeq" id="WP_145371893.1">
    <property type="nucleotide sequence ID" value="NZ_CP036275.1"/>
</dbReference>
<proteinExistence type="inferred from homology"/>
<dbReference type="PANTHER" id="PTHR30269:SF37">
    <property type="entry name" value="MEMBRANE TRANSPORTER PROTEIN"/>
    <property type="match status" value="1"/>
</dbReference>
<protein>
    <recommendedName>
        <fullName evidence="8">Probable membrane transporter protein</fullName>
    </recommendedName>
</protein>
<dbReference type="KEGG" id="mri:Mal4_49760"/>
<feature type="transmembrane region" description="Helical" evidence="8">
    <location>
        <begin position="134"/>
        <end position="155"/>
    </location>
</feature>
<evidence type="ECO:0000256" key="8">
    <source>
        <dbReference type="RuleBase" id="RU363041"/>
    </source>
</evidence>
<feature type="transmembrane region" description="Helical" evidence="8">
    <location>
        <begin position="202"/>
        <end position="220"/>
    </location>
</feature>
<evidence type="ECO:0000256" key="2">
    <source>
        <dbReference type="ARBA" id="ARBA00009142"/>
    </source>
</evidence>
<evidence type="ECO:0000313" key="9">
    <source>
        <dbReference type="EMBL" id="QDU40618.1"/>
    </source>
</evidence>
<organism evidence="9 10">
    <name type="scientific">Maioricimonas rarisocia</name>
    <dbReference type="NCBI Taxonomy" id="2528026"/>
    <lineage>
        <taxon>Bacteria</taxon>
        <taxon>Pseudomonadati</taxon>
        <taxon>Planctomycetota</taxon>
        <taxon>Planctomycetia</taxon>
        <taxon>Planctomycetales</taxon>
        <taxon>Planctomycetaceae</taxon>
        <taxon>Maioricimonas</taxon>
    </lineage>
</organism>
<sequence length="251" mass="26475">MISQSDPQQTLLFWSVFGIAVTVSATVQRLLGFGFALVALSVLPYVMDVRDANVIISLAAVPTLMLIFRSHRHGVHRRALQVVLLGALCGLVPGLFLFSAVDSSWLTRGTGAVVLLITVDMLRGRLPDPQREPSLAWGAFSGTVSGILAGAVGIPGPPVVAYGARQPWSPAEFRAFTAGFFLCLGMVKAIALAGTGFIDTPVLTATALSLPFVVVGYWLGAVVAARIDATRFRQSVLIALAISAACMLIRG</sequence>
<evidence type="ECO:0000256" key="1">
    <source>
        <dbReference type="ARBA" id="ARBA00004651"/>
    </source>
</evidence>
<gene>
    <name evidence="9" type="ORF">Mal4_49760</name>
</gene>
<name>A0A517ZDS4_9PLAN</name>
<reference evidence="9 10" key="1">
    <citation type="submission" date="2019-02" db="EMBL/GenBank/DDBJ databases">
        <title>Deep-cultivation of Planctomycetes and their phenomic and genomic characterization uncovers novel biology.</title>
        <authorList>
            <person name="Wiegand S."/>
            <person name="Jogler M."/>
            <person name="Boedeker C."/>
            <person name="Pinto D."/>
            <person name="Vollmers J."/>
            <person name="Rivas-Marin E."/>
            <person name="Kohn T."/>
            <person name="Peeters S.H."/>
            <person name="Heuer A."/>
            <person name="Rast P."/>
            <person name="Oberbeckmann S."/>
            <person name="Bunk B."/>
            <person name="Jeske O."/>
            <person name="Meyerdierks A."/>
            <person name="Storesund J.E."/>
            <person name="Kallscheuer N."/>
            <person name="Luecker S."/>
            <person name="Lage O.M."/>
            <person name="Pohl T."/>
            <person name="Merkel B.J."/>
            <person name="Hornburger P."/>
            <person name="Mueller R.-W."/>
            <person name="Bruemmer F."/>
            <person name="Labrenz M."/>
            <person name="Spormann A.M."/>
            <person name="Op den Camp H."/>
            <person name="Overmann J."/>
            <person name="Amann R."/>
            <person name="Jetten M.S.M."/>
            <person name="Mascher T."/>
            <person name="Medema M.H."/>
            <person name="Devos D.P."/>
            <person name="Kaster A.-K."/>
            <person name="Ovreas L."/>
            <person name="Rohde M."/>
            <person name="Galperin M.Y."/>
            <person name="Jogler C."/>
        </authorList>
    </citation>
    <scope>NUCLEOTIDE SEQUENCE [LARGE SCALE GENOMIC DNA]</scope>
    <source>
        <strain evidence="9 10">Mal4</strain>
    </source>
</reference>
<keyword evidence="6 8" id="KW-1133">Transmembrane helix</keyword>
<dbReference type="GO" id="GO:0005886">
    <property type="term" value="C:plasma membrane"/>
    <property type="evidence" value="ECO:0007669"/>
    <property type="project" value="UniProtKB-SubCell"/>
</dbReference>
<dbReference type="AlphaFoldDB" id="A0A517ZDS4"/>
<comment type="subcellular location">
    <subcellularLocation>
        <location evidence="1 8">Cell membrane</location>
        <topology evidence="1 8">Multi-pass membrane protein</topology>
    </subcellularLocation>
</comment>
<evidence type="ECO:0000256" key="4">
    <source>
        <dbReference type="ARBA" id="ARBA00022475"/>
    </source>
</evidence>
<dbReference type="Proteomes" id="UP000320496">
    <property type="component" value="Chromosome"/>
</dbReference>
<keyword evidence="4 8" id="KW-1003">Cell membrane</keyword>
<feature type="transmembrane region" description="Helical" evidence="8">
    <location>
        <begin position="12"/>
        <end position="40"/>
    </location>
</feature>
<evidence type="ECO:0000313" key="10">
    <source>
        <dbReference type="Proteomes" id="UP000320496"/>
    </source>
</evidence>
<feature type="transmembrane region" description="Helical" evidence="8">
    <location>
        <begin position="52"/>
        <end position="68"/>
    </location>
</feature>
<keyword evidence="10" id="KW-1185">Reference proteome</keyword>
<feature type="transmembrane region" description="Helical" evidence="8">
    <location>
        <begin position="80"/>
        <end position="99"/>
    </location>
</feature>
<dbReference type="OrthoDB" id="291833at2"/>
<keyword evidence="3" id="KW-0813">Transport</keyword>
<dbReference type="Pfam" id="PF01925">
    <property type="entry name" value="TauE"/>
    <property type="match status" value="1"/>
</dbReference>
<accession>A0A517ZDS4</accession>
<dbReference type="PANTHER" id="PTHR30269">
    <property type="entry name" value="TRANSMEMBRANE PROTEIN YFCA"/>
    <property type="match status" value="1"/>
</dbReference>
<feature type="transmembrane region" description="Helical" evidence="8">
    <location>
        <begin position="175"/>
        <end position="195"/>
    </location>
</feature>